<dbReference type="InterPro" id="IPR025110">
    <property type="entry name" value="AMP-bd_C"/>
</dbReference>
<dbReference type="InterPro" id="IPR000873">
    <property type="entry name" value="AMP-dep_synth/lig_dom"/>
</dbReference>
<accession>A0ABY5K2Q2</accession>
<name>A0ABY5K2Q2_9BACI</name>
<organism evidence="5 6">
    <name type="scientific">Oceanobacillus jeddahense</name>
    <dbReference type="NCBI Taxonomy" id="1462527"/>
    <lineage>
        <taxon>Bacteria</taxon>
        <taxon>Bacillati</taxon>
        <taxon>Bacillota</taxon>
        <taxon>Bacilli</taxon>
        <taxon>Bacillales</taxon>
        <taxon>Bacillaceae</taxon>
        <taxon>Oceanobacillus</taxon>
    </lineage>
</organism>
<dbReference type="Gene3D" id="3.40.50.12780">
    <property type="entry name" value="N-terminal domain of ligase-like"/>
    <property type="match status" value="1"/>
</dbReference>
<dbReference type="RefSeq" id="WP_256710482.1">
    <property type="nucleotide sequence ID" value="NZ_JBHTNK010000029.1"/>
</dbReference>
<reference evidence="5" key="1">
    <citation type="submission" date="2022-07" db="EMBL/GenBank/DDBJ databases">
        <title>FELIX.</title>
        <authorList>
            <person name="Wan K.H."/>
            <person name="Park S."/>
            <person name="Lawrence Q."/>
            <person name="Eichenberger J.P."/>
            <person name="Booth B.W."/>
            <person name="Piaggio A.J."/>
            <person name="Chandler J.C."/>
            <person name="Franklin A.B."/>
            <person name="Celniker S.E."/>
        </authorList>
    </citation>
    <scope>NUCLEOTIDE SEQUENCE</scope>
    <source>
        <strain evidence="5">QA-1986 374</strain>
    </source>
</reference>
<feature type="domain" description="AMP-dependent synthetase/ligase" evidence="3">
    <location>
        <begin position="11"/>
        <end position="353"/>
    </location>
</feature>
<dbReference type="EMBL" id="CP101914">
    <property type="protein sequence ID" value="UUI05663.1"/>
    <property type="molecule type" value="Genomic_DNA"/>
</dbReference>
<protein>
    <submittedName>
        <fullName evidence="5">AMP-binding protein</fullName>
    </submittedName>
</protein>
<evidence type="ECO:0000259" key="4">
    <source>
        <dbReference type="Pfam" id="PF13193"/>
    </source>
</evidence>
<dbReference type="SUPFAM" id="SSF56801">
    <property type="entry name" value="Acetyl-CoA synthetase-like"/>
    <property type="match status" value="1"/>
</dbReference>
<dbReference type="Gene3D" id="3.30.300.30">
    <property type="match status" value="1"/>
</dbReference>
<keyword evidence="6" id="KW-1185">Reference proteome</keyword>
<dbReference type="Pfam" id="PF13193">
    <property type="entry name" value="AMP-binding_C"/>
    <property type="match status" value="1"/>
</dbReference>
<dbReference type="InterPro" id="IPR020845">
    <property type="entry name" value="AMP-binding_CS"/>
</dbReference>
<dbReference type="Pfam" id="PF00501">
    <property type="entry name" value="AMP-binding"/>
    <property type="match status" value="1"/>
</dbReference>
<evidence type="ECO:0000256" key="1">
    <source>
        <dbReference type="ARBA" id="ARBA00006432"/>
    </source>
</evidence>
<dbReference type="PANTHER" id="PTHR43201">
    <property type="entry name" value="ACYL-COA SYNTHETASE"/>
    <property type="match status" value="1"/>
</dbReference>
<dbReference type="InterPro" id="IPR042099">
    <property type="entry name" value="ANL_N_sf"/>
</dbReference>
<evidence type="ECO:0000313" key="5">
    <source>
        <dbReference type="EMBL" id="UUI05663.1"/>
    </source>
</evidence>
<feature type="domain" description="AMP-binding enzyme C-terminal" evidence="4">
    <location>
        <begin position="403"/>
        <end position="478"/>
    </location>
</feature>
<proteinExistence type="inferred from homology"/>
<dbReference type="PROSITE" id="PS00455">
    <property type="entry name" value="AMP_BINDING"/>
    <property type="match status" value="1"/>
</dbReference>
<comment type="similarity">
    <text evidence="1">Belongs to the ATP-dependent AMP-binding enzyme family.</text>
</comment>
<dbReference type="Proteomes" id="UP001059773">
    <property type="component" value="Chromosome"/>
</dbReference>
<dbReference type="InterPro" id="IPR045851">
    <property type="entry name" value="AMP-bd_C_sf"/>
</dbReference>
<gene>
    <name evidence="5" type="ORF">NP439_24085</name>
</gene>
<sequence length="493" mass="55055">MITLSQLAKKAFTQYADKIAVADKYKELSYKELKKHSCQLANALISEGLRKGDRVAILSTNRAEHIMIDLAIAMTGLIKVPINTKLHPRETEYILNDSNAKLLLGEKHLTDKINYDGKVVTFEDPFTTFIKNSNSEYPNISVFESDPFAIMYTSGTTGKPKGAVLSHQAMVASAQSLMMACEINYDDTIGHVAPLTHGSNFLAQCALFFGLKQVIFDKFEPGKFIDDLEREKVTVIFMVPTIVNLMVMDDHFDAHKLRYVKSINMAGAPIAAEKLRYALDKLGPIFAETYGLVEAPMAITIMPKAKLPNYLSSCGAEGPMVEMVLRDEDGSAVAQGEVGEVTCRGPLVMDKYWNNEKATNESIKDGWFYTGDLGWVDAYGHLNLIDRKKDIIISGGMNIYPREVEEVLNWHGAVKEVCVFGVPNDKWGESVYAHVVLKNDSEIASQELIEHCKEHMASYKKPAHIEIVSELPKSPYGKVLRRELKEKYQEGVT</sequence>
<keyword evidence="2" id="KW-0436">Ligase</keyword>
<evidence type="ECO:0000313" key="6">
    <source>
        <dbReference type="Proteomes" id="UP001059773"/>
    </source>
</evidence>
<evidence type="ECO:0000259" key="3">
    <source>
        <dbReference type="Pfam" id="PF00501"/>
    </source>
</evidence>
<evidence type="ECO:0000256" key="2">
    <source>
        <dbReference type="ARBA" id="ARBA00022598"/>
    </source>
</evidence>
<dbReference type="PANTHER" id="PTHR43201:SF5">
    <property type="entry name" value="MEDIUM-CHAIN ACYL-COA LIGASE ACSF2, MITOCHONDRIAL"/>
    <property type="match status" value="1"/>
</dbReference>